<dbReference type="InterPro" id="IPR024066">
    <property type="entry name" value="RGS_subdom1/3"/>
</dbReference>
<evidence type="ECO:0000256" key="6">
    <source>
        <dbReference type="ARBA" id="ARBA00022843"/>
    </source>
</evidence>
<reference evidence="11" key="1">
    <citation type="submission" date="2025-08" db="UniProtKB">
        <authorList>
            <consortium name="Ensembl"/>
        </authorList>
    </citation>
    <scope>IDENTIFICATION</scope>
</reference>
<dbReference type="Pfam" id="PF00615">
    <property type="entry name" value="RGS"/>
    <property type="match status" value="1"/>
</dbReference>
<dbReference type="PANTHER" id="PTHR46102">
    <property type="entry name" value="AXIN"/>
    <property type="match status" value="1"/>
</dbReference>
<feature type="compositionally biased region" description="Basic and acidic residues" evidence="8">
    <location>
        <begin position="592"/>
        <end position="602"/>
    </location>
</feature>
<dbReference type="InterPro" id="IPR044926">
    <property type="entry name" value="RGS_subdomain_2"/>
</dbReference>
<dbReference type="SUPFAM" id="SSF48097">
    <property type="entry name" value="Regulator of G-protein signaling, RGS"/>
    <property type="match status" value="1"/>
</dbReference>
<dbReference type="InterPro" id="IPR032101">
    <property type="entry name" value="Axin_TNKS-bd"/>
</dbReference>
<dbReference type="Pfam" id="PF00778">
    <property type="entry name" value="DIX"/>
    <property type="match status" value="1"/>
</dbReference>
<protein>
    <recommendedName>
        <fullName evidence="13">Axin-1</fullName>
    </recommendedName>
</protein>
<feature type="compositionally biased region" description="Low complexity" evidence="8">
    <location>
        <begin position="636"/>
        <end position="647"/>
    </location>
</feature>
<dbReference type="InterPro" id="IPR001158">
    <property type="entry name" value="DIX"/>
</dbReference>
<dbReference type="Gene3D" id="1.10.167.10">
    <property type="entry name" value="Regulator of G-protein Signalling 4, domain 2"/>
    <property type="match status" value="1"/>
</dbReference>
<sequence>MSLSISDKLRTLEQLEVSRPCDDVTVAQRPPVPGREGHIDVWPERRTNDVLGKTHVTKSDRGRTTDTTTAAMKMMAVQSRRIDGHFGYEPEGSCSPTSPFERWNESLPSLLEDQEGTRLFRVFLEQKENADLLDFWFACSGFRKTVEDKRPKLAKIIYRKFIKDGSSTVLCWLGNGTRAAVRDCLSSKRTDPAMFEQAQAEVQVALEQSAYPAFLRMVRSGLQSPRPAFSQDALTLNPYGLAEMLSVLQTVKEDEVLLYNDPAGGRRCPESYLHTASLGIFPGVGQRTGGLRVTERSKKGSRVPVWSYSRAPVSSANDSEQSLSSDATMTDDALSVADSSLDGIPPYRRRNPASSDGAQRDPRCNESETKHVPRTSRLPKDMIVDPTKFASELIARLQDVQKEREAQEALDDKLCKIRDEEEEVEESSTSELHESPAVPCTFPTVPTPPDSVPRIVPSEDDPESILDEHVSRVMKTPGCPSPSAQATTLQPLSPEFRSAATNNSLASIPQHHHRLVYHHHHHHIHHGAGKPRQILESEAAQRVCSGHVISDSCTYQSRSSSVVPDATVQSPTGPAARLAGGSRSGTLGRKTTRTDGPGRPEEGMGDSGGQQTEEGLERSRFWHWVLQGERERVRNSKAASSTSTPKKIPAQPWGSTGNHQLAPARDVPTITGPPIPSCTTGPSPLSQLFEVRRRLQDEERKGIRIATPRARQAQEANPRNKNMFRPTSAQVHQFVPSADSEVLDKEQRLTRFRAGGGHLVAAAVQENSESVVVVYYFCGEPIPYRTSVRGGVLTLGNFKELLTKKGNYRYFFKKASNEFDCGVVYEEVQEDNAVLPIFEEKINGKVERAE</sequence>
<evidence type="ECO:0000259" key="9">
    <source>
        <dbReference type="PROSITE" id="PS50132"/>
    </source>
</evidence>
<keyword evidence="4 7" id="KW-0879">Wnt signaling pathway</keyword>
<feature type="region of interest" description="Disordered" evidence="8">
    <location>
        <begin position="310"/>
        <end position="376"/>
    </location>
</feature>
<feature type="compositionally biased region" description="Polar residues" evidence="8">
    <location>
        <begin position="556"/>
        <end position="572"/>
    </location>
</feature>
<keyword evidence="12" id="KW-1185">Reference proteome</keyword>
<dbReference type="GO" id="GO:0032436">
    <property type="term" value="P:positive regulation of proteasomal ubiquitin-dependent protein catabolic process"/>
    <property type="evidence" value="ECO:0007669"/>
    <property type="project" value="TreeGrafter"/>
</dbReference>
<keyword evidence="6" id="KW-0832">Ubl conjugation</keyword>
<reference evidence="11" key="2">
    <citation type="submission" date="2025-09" db="UniProtKB">
        <authorList>
            <consortium name="Ensembl"/>
        </authorList>
    </citation>
    <scope>IDENTIFICATION</scope>
</reference>
<dbReference type="InterPro" id="IPR016137">
    <property type="entry name" value="RGS"/>
</dbReference>
<dbReference type="Pfam" id="PF08833">
    <property type="entry name" value="Axin_b-cat_bind"/>
    <property type="match status" value="1"/>
</dbReference>
<dbReference type="InterPro" id="IPR043581">
    <property type="entry name" value="Axin-like"/>
</dbReference>
<name>A0A8C4QP10_EPTBU</name>
<dbReference type="AlphaFoldDB" id="A0A8C4QP10"/>
<evidence type="ECO:0008006" key="13">
    <source>
        <dbReference type="Google" id="ProtNLM"/>
    </source>
</evidence>
<dbReference type="FunFam" id="2.40.240.130:FF:000002">
    <property type="entry name" value="Axin 1"/>
    <property type="match status" value="1"/>
</dbReference>
<evidence type="ECO:0000256" key="3">
    <source>
        <dbReference type="ARBA" id="ARBA00022553"/>
    </source>
</evidence>
<evidence type="ECO:0000313" key="12">
    <source>
        <dbReference type="Proteomes" id="UP000694388"/>
    </source>
</evidence>
<feature type="region of interest" description="Disordered" evidence="8">
    <location>
        <begin position="421"/>
        <end position="452"/>
    </location>
</feature>
<accession>A0A8C4QP10</accession>
<evidence type="ECO:0000256" key="1">
    <source>
        <dbReference type="ARBA" id="ARBA00004496"/>
    </source>
</evidence>
<feature type="region of interest" description="Disordered" evidence="8">
    <location>
        <begin position="631"/>
        <end position="661"/>
    </location>
</feature>
<feature type="compositionally biased region" description="Low complexity" evidence="8">
    <location>
        <begin position="429"/>
        <end position="444"/>
    </location>
</feature>
<dbReference type="InterPro" id="IPR036305">
    <property type="entry name" value="RGS_sf"/>
</dbReference>
<dbReference type="GO" id="GO:0060090">
    <property type="term" value="F:molecular adaptor activity"/>
    <property type="evidence" value="ECO:0007669"/>
    <property type="project" value="TreeGrafter"/>
</dbReference>
<dbReference type="GO" id="GO:0090090">
    <property type="term" value="P:negative regulation of canonical Wnt signaling pathway"/>
    <property type="evidence" value="ECO:0007669"/>
    <property type="project" value="InterPro"/>
</dbReference>
<keyword evidence="5" id="KW-0013">ADP-ribosylation</keyword>
<feature type="domain" description="RGS" evidence="9">
    <location>
        <begin position="106"/>
        <end position="216"/>
    </location>
</feature>
<proteinExistence type="predicted"/>
<evidence type="ECO:0000259" key="10">
    <source>
        <dbReference type="PROSITE" id="PS50841"/>
    </source>
</evidence>
<feature type="region of interest" description="Disordered" evidence="8">
    <location>
        <begin position="556"/>
        <end position="616"/>
    </location>
</feature>
<feature type="compositionally biased region" description="Low complexity" evidence="8">
    <location>
        <begin position="331"/>
        <end position="342"/>
    </location>
</feature>
<dbReference type="GO" id="GO:0005737">
    <property type="term" value="C:cytoplasm"/>
    <property type="evidence" value="ECO:0007669"/>
    <property type="project" value="UniProtKB-SubCell"/>
</dbReference>
<feature type="compositionally biased region" description="Polar residues" evidence="8">
    <location>
        <begin position="312"/>
        <end position="328"/>
    </location>
</feature>
<evidence type="ECO:0000256" key="8">
    <source>
        <dbReference type="SAM" id="MobiDB-lite"/>
    </source>
</evidence>
<comment type="subcellular location">
    <subcellularLocation>
        <location evidence="1">Cytoplasm</location>
    </subcellularLocation>
</comment>
<dbReference type="GO" id="GO:0030877">
    <property type="term" value="C:beta-catenin destruction complex"/>
    <property type="evidence" value="ECO:0007669"/>
    <property type="project" value="TreeGrafter"/>
</dbReference>
<dbReference type="Pfam" id="PF16646">
    <property type="entry name" value="AXIN1_TNKS_BD"/>
    <property type="match status" value="1"/>
</dbReference>
<feature type="domain" description="DIX" evidence="10">
    <location>
        <begin position="768"/>
        <end position="850"/>
    </location>
</feature>
<keyword evidence="3" id="KW-0597">Phosphoprotein</keyword>
<dbReference type="InterPro" id="IPR014936">
    <property type="entry name" value="Axin_b-cat-bd"/>
</dbReference>
<dbReference type="PROSITE" id="PS50132">
    <property type="entry name" value="RGS"/>
    <property type="match status" value="1"/>
</dbReference>
<organism evidence="11 12">
    <name type="scientific">Eptatretus burgeri</name>
    <name type="common">Inshore hagfish</name>
    <dbReference type="NCBI Taxonomy" id="7764"/>
    <lineage>
        <taxon>Eukaryota</taxon>
        <taxon>Metazoa</taxon>
        <taxon>Chordata</taxon>
        <taxon>Craniata</taxon>
        <taxon>Vertebrata</taxon>
        <taxon>Cyclostomata</taxon>
        <taxon>Myxini</taxon>
        <taxon>Myxiniformes</taxon>
        <taxon>Myxinidae</taxon>
        <taxon>Eptatretinae</taxon>
        <taxon>Eptatretus</taxon>
    </lineage>
</organism>
<evidence type="ECO:0000256" key="7">
    <source>
        <dbReference type="PROSITE-ProRule" id="PRU00069"/>
    </source>
</evidence>
<dbReference type="SUPFAM" id="SSF54236">
    <property type="entry name" value="Ubiquitin-like"/>
    <property type="match status" value="1"/>
</dbReference>
<dbReference type="GO" id="GO:0016055">
    <property type="term" value="P:Wnt signaling pathway"/>
    <property type="evidence" value="ECO:0007669"/>
    <property type="project" value="UniProtKB-KW"/>
</dbReference>
<dbReference type="PANTHER" id="PTHR46102:SF2">
    <property type="entry name" value="AXIN"/>
    <property type="match status" value="1"/>
</dbReference>
<dbReference type="Ensembl" id="ENSEBUT00000018998.1">
    <property type="protein sequence ID" value="ENSEBUP00000018422.1"/>
    <property type="gene ID" value="ENSEBUG00000011496.1"/>
</dbReference>
<dbReference type="PRINTS" id="PR01301">
    <property type="entry name" value="RGSPROTEIN"/>
</dbReference>
<dbReference type="Proteomes" id="UP000694388">
    <property type="component" value="Unplaced"/>
</dbReference>
<dbReference type="GeneTree" id="ENSGT00940000156947"/>
<dbReference type="GO" id="GO:0008013">
    <property type="term" value="F:beta-catenin binding"/>
    <property type="evidence" value="ECO:0007669"/>
    <property type="project" value="TreeGrafter"/>
</dbReference>
<dbReference type="GO" id="GO:0019901">
    <property type="term" value="F:protein kinase binding"/>
    <property type="evidence" value="ECO:0007669"/>
    <property type="project" value="TreeGrafter"/>
</dbReference>
<dbReference type="SMART" id="SM00315">
    <property type="entry name" value="RGS"/>
    <property type="match status" value="1"/>
</dbReference>
<dbReference type="GO" id="GO:0005634">
    <property type="term" value="C:nucleus"/>
    <property type="evidence" value="ECO:0007669"/>
    <property type="project" value="TreeGrafter"/>
</dbReference>
<dbReference type="InterPro" id="IPR038207">
    <property type="entry name" value="DIX_dom_sf"/>
</dbReference>
<dbReference type="PROSITE" id="PS50841">
    <property type="entry name" value="DIX"/>
    <property type="match status" value="1"/>
</dbReference>
<dbReference type="Gene3D" id="1.10.196.10">
    <property type="match status" value="1"/>
</dbReference>
<feature type="compositionally biased region" description="Basic and acidic residues" evidence="8">
    <location>
        <begin position="358"/>
        <end position="371"/>
    </location>
</feature>
<dbReference type="Gene3D" id="2.40.240.130">
    <property type="match status" value="1"/>
</dbReference>
<dbReference type="GO" id="GO:0005886">
    <property type="term" value="C:plasma membrane"/>
    <property type="evidence" value="ECO:0007669"/>
    <property type="project" value="TreeGrafter"/>
</dbReference>
<dbReference type="GO" id="GO:0048468">
    <property type="term" value="P:cell development"/>
    <property type="evidence" value="ECO:0007669"/>
    <property type="project" value="TreeGrafter"/>
</dbReference>
<dbReference type="GO" id="GO:0070411">
    <property type="term" value="F:I-SMAD binding"/>
    <property type="evidence" value="ECO:0007669"/>
    <property type="project" value="TreeGrafter"/>
</dbReference>
<evidence type="ECO:0000256" key="4">
    <source>
        <dbReference type="ARBA" id="ARBA00022687"/>
    </source>
</evidence>
<evidence type="ECO:0000256" key="5">
    <source>
        <dbReference type="ARBA" id="ARBA00022765"/>
    </source>
</evidence>
<keyword evidence="2" id="KW-0963">Cytoplasm</keyword>
<dbReference type="GO" id="GO:0031625">
    <property type="term" value="F:ubiquitin protein ligase binding"/>
    <property type="evidence" value="ECO:0007669"/>
    <property type="project" value="TreeGrafter"/>
</dbReference>
<evidence type="ECO:0000256" key="2">
    <source>
        <dbReference type="ARBA" id="ARBA00022490"/>
    </source>
</evidence>
<dbReference type="SMART" id="SM00021">
    <property type="entry name" value="DAX"/>
    <property type="match status" value="1"/>
</dbReference>
<dbReference type="InterPro" id="IPR029071">
    <property type="entry name" value="Ubiquitin-like_domsf"/>
</dbReference>
<evidence type="ECO:0000313" key="11">
    <source>
        <dbReference type="Ensembl" id="ENSEBUP00000018422.1"/>
    </source>
</evidence>